<dbReference type="Proteomes" id="UP000799118">
    <property type="component" value="Unassembled WGS sequence"/>
</dbReference>
<accession>A0A6A4IKH8</accession>
<protein>
    <submittedName>
        <fullName evidence="1">Uncharacterized protein</fullName>
    </submittedName>
</protein>
<dbReference type="EMBL" id="ML769389">
    <property type="protein sequence ID" value="KAE9409024.1"/>
    <property type="molecule type" value="Genomic_DNA"/>
</dbReference>
<gene>
    <name evidence="1" type="ORF">BT96DRAFT_1013161</name>
</gene>
<reference evidence="1" key="1">
    <citation type="journal article" date="2019" name="Environ. Microbiol.">
        <title>Fungal ecological strategies reflected in gene transcription - a case study of two litter decomposers.</title>
        <authorList>
            <person name="Barbi F."/>
            <person name="Kohler A."/>
            <person name="Barry K."/>
            <person name="Baskaran P."/>
            <person name="Daum C."/>
            <person name="Fauchery L."/>
            <person name="Ihrmark K."/>
            <person name="Kuo A."/>
            <person name="LaButti K."/>
            <person name="Lipzen A."/>
            <person name="Morin E."/>
            <person name="Grigoriev I.V."/>
            <person name="Henrissat B."/>
            <person name="Lindahl B."/>
            <person name="Martin F."/>
        </authorList>
    </citation>
    <scope>NUCLEOTIDE SEQUENCE</scope>
    <source>
        <strain evidence="1">JB14</strain>
    </source>
</reference>
<sequence length="150" mass="17323">MLVSEKWNKADRRESVRLWSIGWIIQVSGINDFEEVSTVVALKPIHFCHYATIVKAAGIRSLTGSVEIVCPTPPRRPTPKPSEAGWPIARNARTFRCICVLGCYRIHHRRFSSDTVKTCIHADFKNKVSRDLIERVYNRRINSEDYRRPT</sequence>
<keyword evidence="2" id="KW-1185">Reference proteome</keyword>
<evidence type="ECO:0000313" key="2">
    <source>
        <dbReference type="Proteomes" id="UP000799118"/>
    </source>
</evidence>
<proteinExistence type="predicted"/>
<organism evidence="1 2">
    <name type="scientific">Gymnopus androsaceus JB14</name>
    <dbReference type="NCBI Taxonomy" id="1447944"/>
    <lineage>
        <taxon>Eukaryota</taxon>
        <taxon>Fungi</taxon>
        <taxon>Dikarya</taxon>
        <taxon>Basidiomycota</taxon>
        <taxon>Agaricomycotina</taxon>
        <taxon>Agaricomycetes</taxon>
        <taxon>Agaricomycetidae</taxon>
        <taxon>Agaricales</taxon>
        <taxon>Marasmiineae</taxon>
        <taxon>Omphalotaceae</taxon>
        <taxon>Gymnopus</taxon>
    </lineage>
</organism>
<evidence type="ECO:0000313" key="1">
    <source>
        <dbReference type="EMBL" id="KAE9409024.1"/>
    </source>
</evidence>
<name>A0A6A4IKH8_9AGAR</name>
<dbReference type="AlphaFoldDB" id="A0A6A4IKH8"/>